<evidence type="ECO:0000313" key="2">
    <source>
        <dbReference type="Proteomes" id="UP000243588"/>
    </source>
</evidence>
<evidence type="ECO:0000313" key="1">
    <source>
        <dbReference type="EMBL" id="SDH57930.1"/>
    </source>
</evidence>
<gene>
    <name evidence="1" type="ORF">SAMN05421818_10758</name>
</gene>
<protein>
    <submittedName>
        <fullName evidence="1">Uncharacterized protein</fullName>
    </submittedName>
</protein>
<dbReference type="STRING" id="702745.SAMN05421818_10758"/>
<name>A0A1G8DKM4_9FLAO</name>
<organism evidence="1 2">
    <name type="scientific">Myroides phaeus</name>
    <dbReference type="NCBI Taxonomy" id="702745"/>
    <lineage>
        <taxon>Bacteria</taxon>
        <taxon>Pseudomonadati</taxon>
        <taxon>Bacteroidota</taxon>
        <taxon>Flavobacteriia</taxon>
        <taxon>Flavobacteriales</taxon>
        <taxon>Flavobacteriaceae</taxon>
        <taxon>Myroides</taxon>
    </lineage>
</organism>
<proteinExistence type="predicted"/>
<sequence length="314" mass="35284">MKKSMLLLLGVGLLITSCKNDKKGDEPTGQPQTETVNKEKQEVVKFEEGALTYTMSMSDPIFNDFVKYVSKDPLHMLDLAKEYGAKLSKEDNAHLQEVIKNSPSFTTTYGTLPFISSSVYVAGYEAVYKGEGLTYVLENKWNDILDEGFAYVGSTIVPNSKLNFSYKKNYIDAEQLQTNIDTLNYDRVATGDFIDLVGYKAERIVYTAKEAMAVGQRFLPKELTVYVSESFNPAINKVLPFNVNEEHGVLKIVTKFLDTDDLYVTYEVSTAVKRKVLDTETSISMTNNTYDVKGDRDILALGMRLTKIIAIPRL</sequence>
<dbReference type="Proteomes" id="UP000243588">
    <property type="component" value="Unassembled WGS sequence"/>
</dbReference>
<dbReference type="EMBL" id="FNDQ01000007">
    <property type="protein sequence ID" value="SDH57930.1"/>
    <property type="molecule type" value="Genomic_DNA"/>
</dbReference>
<dbReference type="PROSITE" id="PS51257">
    <property type="entry name" value="PROKAR_LIPOPROTEIN"/>
    <property type="match status" value="1"/>
</dbReference>
<dbReference type="AlphaFoldDB" id="A0A1G8DKM4"/>
<accession>A0A1G8DKM4</accession>
<reference evidence="2" key="1">
    <citation type="submission" date="2016-10" db="EMBL/GenBank/DDBJ databases">
        <authorList>
            <person name="Varghese N."/>
            <person name="Submissions S."/>
        </authorList>
    </citation>
    <scope>NUCLEOTIDE SEQUENCE [LARGE SCALE GENOMIC DNA]</scope>
    <source>
        <strain evidence="2">DSM 23313</strain>
    </source>
</reference>
<keyword evidence="2" id="KW-1185">Reference proteome</keyword>
<dbReference type="RefSeq" id="WP_090407246.1">
    <property type="nucleotide sequence ID" value="NZ_FNDQ01000007.1"/>
</dbReference>